<feature type="domain" description="Winged helix-turn helix" evidence="1">
    <location>
        <begin position="108"/>
        <end position="163"/>
    </location>
</feature>
<reference evidence="2" key="1">
    <citation type="submission" date="2018-06" db="EMBL/GenBank/DDBJ databases">
        <authorList>
            <person name="Zhirakovskaya E."/>
        </authorList>
    </citation>
    <scope>NUCLEOTIDE SEQUENCE</scope>
</reference>
<dbReference type="EMBL" id="UOEF01000440">
    <property type="protein sequence ID" value="VAW05492.1"/>
    <property type="molecule type" value="Genomic_DNA"/>
</dbReference>
<dbReference type="InterPro" id="IPR025959">
    <property type="entry name" value="Winged_HTH_dom"/>
</dbReference>
<protein>
    <submittedName>
        <fullName evidence="2">Mobile element protein</fullName>
    </submittedName>
</protein>
<dbReference type="AlphaFoldDB" id="A0A3B0ST72"/>
<gene>
    <name evidence="2" type="ORF">MNBD_ALPHA04-2036</name>
</gene>
<dbReference type="Pfam" id="PF13592">
    <property type="entry name" value="HTH_33"/>
    <property type="match status" value="1"/>
</dbReference>
<dbReference type="Pfam" id="PF13551">
    <property type="entry name" value="HTH_29"/>
    <property type="match status" value="1"/>
</dbReference>
<evidence type="ECO:0000259" key="1">
    <source>
        <dbReference type="Pfam" id="PF13592"/>
    </source>
</evidence>
<evidence type="ECO:0000313" key="2">
    <source>
        <dbReference type="EMBL" id="VAW05492.1"/>
    </source>
</evidence>
<name>A0A3B0ST72_9ZZZZ</name>
<accession>A0A3B0ST72</accession>
<dbReference type="InterPro" id="IPR009057">
    <property type="entry name" value="Homeodomain-like_sf"/>
</dbReference>
<dbReference type="SUPFAM" id="SSF46689">
    <property type="entry name" value="Homeodomain-like"/>
    <property type="match status" value="1"/>
</dbReference>
<sequence>MSATIPIRTDYTAVTLRQLAKRSKCSRQSRRLLSLAAVYDGMSRADAARIGGMDRQTLRDWVHRFNADGPEGLLDRWDNGSVRRLSPQQLDELVSLVQTGPDPETDGVVRWRRVDLKRVIEARFGVVYCERYVSQILCDLGFSHISARPKHPKQDARVIAAFKSLSSA</sequence>
<proteinExistence type="predicted"/>
<organism evidence="2">
    <name type="scientific">hydrothermal vent metagenome</name>
    <dbReference type="NCBI Taxonomy" id="652676"/>
    <lineage>
        <taxon>unclassified sequences</taxon>
        <taxon>metagenomes</taxon>
        <taxon>ecological metagenomes</taxon>
    </lineage>
</organism>